<dbReference type="Proteomes" id="UP001329430">
    <property type="component" value="Chromosome 2"/>
</dbReference>
<accession>A0AAN7VID9</accession>
<sequence length="194" mass="22216">MGDFNSRVGNKNDTNTNVIGKHGEPICNSNGTRMIDYCVMNDLIIANTFYEHANIHKFTRVAESRNEKSILDYVLVQRSNRRTVTDVRVQRSAEIFSDHYLVIAKIKKTTSLPFKKAKEGNMQNRNDSVKTYKLREEETANRYQDGGEDGRAILDNKRGEAGMSVESYPVFHLHRGSGRSYERAAVRRSGHRKM</sequence>
<dbReference type="EMBL" id="JAVRBK010000002">
    <property type="protein sequence ID" value="KAK5648822.1"/>
    <property type="molecule type" value="Genomic_DNA"/>
</dbReference>
<keyword evidence="2" id="KW-1185">Reference proteome</keyword>
<dbReference type="SUPFAM" id="SSF56219">
    <property type="entry name" value="DNase I-like"/>
    <property type="match status" value="1"/>
</dbReference>
<dbReference type="InterPro" id="IPR036691">
    <property type="entry name" value="Endo/exonu/phosph_ase_sf"/>
</dbReference>
<evidence type="ECO:0000313" key="1">
    <source>
        <dbReference type="EMBL" id="KAK5648822.1"/>
    </source>
</evidence>
<dbReference type="AlphaFoldDB" id="A0AAN7VID9"/>
<protein>
    <recommendedName>
        <fullName evidence="3">Endonuclease/exonuclease/phosphatase domain-containing protein</fullName>
    </recommendedName>
</protein>
<comment type="caution">
    <text evidence="1">The sequence shown here is derived from an EMBL/GenBank/DDBJ whole genome shotgun (WGS) entry which is preliminary data.</text>
</comment>
<reference evidence="1 2" key="1">
    <citation type="journal article" date="2024" name="Insects">
        <title>An Improved Chromosome-Level Genome Assembly of the Firefly Pyrocoelia pectoralis.</title>
        <authorList>
            <person name="Fu X."/>
            <person name="Meyer-Rochow V.B."/>
            <person name="Ballantyne L."/>
            <person name="Zhu X."/>
        </authorList>
    </citation>
    <scope>NUCLEOTIDE SEQUENCE [LARGE SCALE GENOMIC DNA]</scope>
    <source>
        <strain evidence="1">XCY_ONT2</strain>
    </source>
</reference>
<gene>
    <name evidence="1" type="ORF">RI129_003714</name>
</gene>
<organism evidence="1 2">
    <name type="scientific">Pyrocoelia pectoralis</name>
    <dbReference type="NCBI Taxonomy" id="417401"/>
    <lineage>
        <taxon>Eukaryota</taxon>
        <taxon>Metazoa</taxon>
        <taxon>Ecdysozoa</taxon>
        <taxon>Arthropoda</taxon>
        <taxon>Hexapoda</taxon>
        <taxon>Insecta</taxon>
        <taxon>Pterygota</taxon>
        <taxon>Neoptera</taxon>
        <taxon>Endopterygota</taxon>
        <taxon>Coleoptera</taxon>
        <taxon>Polyphaga</taxon>
        <taxon>Elateriformia</taxon>
        <taxon>Elateroidea</taxon>
        <taxon>Lampyridae</taxon>
        <taxon>Lampyrinae</taxon>
        <taxon>Pyrocoelia</taxon>
    </lineage>
</organism>
<proteinExistence type="predicted"/>
<name>A0AAN7VID9_9COLE</name>
<dbReference type="Gene3D" id="3.60.10.10">
    <property type="entry name" value="Endonuclease/exonuclease/phosphatase"/>
    <property type="match status" value="1"/>
</dbReference>
<evidence type="ECO:0008006" key="3">
    <source>
        <dbReference type="Google" id="ProtNLM"/>
    </source>
</evidence>
<evidence type="ECO:0000313" key="2">
    <source>
        <dbReference type="Proteomes" id="UP001329430"/>
    </source>
</evidence>